<dbReference type="AlphaFoldDB" id="M5RDI7"/>
<proteinExistence type="predicted"/>
<sequence>MILLLFSPLSVASGETYTPGQSVHKDFDSFAKSFLVNHCV</sequence>
<comment type="caution">
    <text evidence="1">The sequence shown here is derived from an EMBL/GenBank/DDBJ whole genome shotgun (WGS) entry which is preliminary data.</text>
</comment>
<accession>M5RDI7</accession>
<feature type="non-terminal residue" evidence="1">
    <location>
        <position position="40"/>
    </location>
</feature>
<organism evidence="1 2">
    <name type="scientific">Rhodopirellula maiorica SM1</name>
    <dbReference type="NCBI Taxonomy" id="1265738"/>
    <lineage>
        <taxon>Bacteria</taxon>
        <taxon>Pseudomonadati</taxon>
        <taxon>Planctomycetota</taxon>
        <taxon>Planctomycetia</taxon>
        <taxon>Pirellulales</taxon>
        <taxon>Pirellulaceae</taxon>
        <taxon>Novipirellula</taxon>
    </lineage>
</organism>
<protein>
    <submittedName>
        <fullName evidence="1">Uncharacterized protein</fullName>
    </submittedName>
</protein>
<name>M5RDI7_9BACT</name>
<evidence type="ECO:0000313" key="1">
    <source>
        <dbReference type="EMBL" id="EMI17445.1"/>
    </source>
</evidence>
<evidence type="ECO:0000313" key="2">
    <source>
        <dbReference type="Proteomes" id="UP000011991"/>
    </source>
</evidence>
<reference evidence="1 2" key="1">
    <citation type="journal article" date="2013" name="Mar. Genomics">
        <title>Expression of sulfatases in Rhodopirellula baltica and the diversity of sulfatases in the genus Rhodopirellula.</title>
        <authorList>
            <person name="Wegner C.E."/>
            <person name="Richter-Heitmann T."/>
            <person name="Klindworth A."/>
            <person name="Klockow C."/>
            <person name="Richter M."/>
            <person name="Achstetter T."/>
            <person name="Glockner F.O."/>
            <person name="Harder J."/>
        </authorList>
    </citation>
    <scope>NUCLEOTIDE SEQUENCE [LARGE SCALE GENOMIC DNA]</scope>
    <source>
        <strain evidence="1 2">SM1</strain>
    </source>
</reference>
<keyword evidence="2" id="KW-1185">Reference proteome</keyword>
<dbReference type="Proteomes" id="UP000011991">
    <property type="component" value="Unassembled WGS sequence"/>
</dbReference>
<dbReference type="EMBL" id="ANOG01000798">
    <property type="protein sequence ID" value="EMI17445.1"/>
    <property type="molecule type" value="Genomic_DNA"/>
</dbReference>
<gene>
    <name evidence="1" type="ORF">RMSM_05616</name>
</gene>